<dbReference type="EMBL" id="CAJVPY010010429">
    <property type="protein sequence ID" value="CAG8718716.1"/>
    <property type="molecule type" value="Genomic_DNA"/>
</dbReference>
<feature type="non-terminal residue" evidence="1">
    <location>
        <position position="1"/>
    </location>
</feature>
<proteinExistence type="predicted"/>
<evidence type="ECO:0000313" key="1">
    <source>
        <dbReference type="EMBL" id="CAG8718716.1"/>
    </source>
</evidence>
<dbReference type="Proteomes" id="UP000789405">
    <property type="component" value="Unassembled WGS sequence"/>
</dbReference>
<accession>A0A9N9I392</accession>
<gene>
    <name evidence="1" type="ORF">DERYTH_LOCUS14149</name>
</gene>
<protein>
    <submittedName>
        <fullName evidence="1">8287_t:CDS:1</fullName>
    </submittedName>
</protein>
<dbReference type="AlphaFoldDB" id="A0A9N9I392"/>
<organism evidence="1 2">
    <name type="scientific">Dentiscutata erythropus</name>
    <dbReference type="NCBI Taxonomy" id="1348616"/>
    <lineage>
        <taxon>Eukaryota</taxon>
        <taxon>Fungi</taxon>
        <taxon>Fungi incertae sedis</taxon>
        <taxon>Mucoromycota</taxon>
        <taxon>Glomeromycotina</taxon>
        <taxon>Glomeromycetes</taxon>
        <taxon>Diversisporales</taxon>
        <taxon>Gigasporaceae</taxon>
        <taxon>Dentiscutata</taxon>
    </lineage>
</organism>
<sequence>NYGKITRTNNIRSHSEITSTNGMKTTLKTNVKSQASMTKIATTKRATTKLQTLNNSKITSTKIKRAITNHKHQTTAKLQAPTHLKPS</sequence>
<name>A0A9N9I392_9GLOM</name>
<reference evidence="1" key="1">
    <citation type="submission" date="2021-06" db="EMBL/GenBank/DDBJ databases">
        <authorList>
            <person name="Kallberg Y."/>
            <person name="Tangrot J."/>
            <person name="Rosling A."/>
        </authorList>
    </citation>
    <scope>NUCLEOTIDE SEQUENCE</scope>
    <source>
        <strain evidence="1">MA453B</strain>
    </source>
</reference>
<evidence type="ECO:0000313" key="2">
    <source>
        <dbReference type="Proteomes" id="UP000789405"/>
    </source>
</evidence>
<comment type="caution">
    <text evidence="1">The sequence shown here is derived from an EMBL/GenBank/DDBJ whole genome shotgun (WGS) entry which is preliminary data.</text>
</comment>
<keyword evidence="2" id="KW-1185">Reference proteome</keyword>